<dbReference type="EMBL" id="AP031322">
    <property type="protein sequence ID" value="BFH73924.1"/>
    <property type="molecule type" value="Genomic_DNA"/>
</dbReference>
<reference evidence="2" key="1">
    <citation type="submission" date="2024-03" db="EMBL/GenBank/DDBJ databases">
        <title>Complete genome sequence of Sulfurisphaera javensis strain KD-1.</title>
        <authorList>
            <person name="Sakai H."/>
            <person name="Nur N."/>
            <person name="Suwanto A."/>
            <person name="Kurosawa N."/>
        </authorList>
    </citation>
    <scope>NUCLEOTIDE SEQUENCE</scope>
    <source>
        <strain evidence="2">KD-1</strain>
    </source>
</reference>
<feature type="transmembrane region" description="Helical" evidence="1">
    <location>
        <begin position="70"/>
        <end position="91"/>
    </location>
</feature>
<evidence type="ECO:0000256" key="1">
    <source>
        <dbReference type="SAM" id="Phobius"/>
    </source>
</evidence>
<sequence length="93" mass="10483">MYLFSLILILYEFADLYYRIFSYSTSCSLSWNGSLLDPYLFAVFLIGSIFVGSGFYNLGKELNEITLKIGEILIAIPFLNLVGFILVFIGLSS</sequence>
<organism evidence="2">
    <name type="scientific">Sulfurisphaera javensis</name>
    <dbReference type="NCBI Taxonomy" id="2049879"/>
    <lineage>
        <taxon>Archaea</taxon>
        <taxon>Thermoproteota</taxon>
        <taxon>Thermoprotei</taxon>
        <taxon>Sulfolobales</taxon>
        <taxon>Sulfolobaceae</taxon>
        <taxon>Sulfurisphaera</taxon>
    </lineage>
</organism>
<gene>
    <name evidence="2" type="ORF">SJAV_18680</name>
</gene>
<protein>
    <submittedName>
        <fullName evidence="2">Uncharacterized protein</fullName>
    </submittedName>
</protein>
<keyword evidence="1" id="KW-0472">Membrane</keyword>
<name>A0AAT9GSR3_9CREN</name>
<keyword evidence="1" id="KW-0812">Transmembrane</keyword>
<keyword evidence="1" id="KW-1133">Transmembrane helix</keyword>
<dbReference type="Pfam" id="PF06157">
    <property type="entry name" value="DUF973"/>
    <property type="match status" value="1"/>
</dbReference>
<feature type="transmembrane region" description="Helical" evidence="1">
    <location>
        <begin position="38"/>
        <end position="58"/>
    </location>
</feature>
<accession>A0AAT9GSR3</accession>
<evidence type="ECO:0000313" key="2">
    <source>
        <dbReference type="EMBL" id="BFH73924.1"/>
    </source>
</evidence>
<proteinExistence type="predicted"/>
<dbReference type="AlphaFoldDB" id="A0AAT9GSR3"/>
<dbReference type="InterPro" id="IPR009321">
    <property type="entry name" value="DUF973"/>
</dbReference>
<dbReference type="KEGG" id="sjv:SJAV_18680"/>